<evidence type="ECO:0000259" key="10">
    <source>
        <dbReference type="Pfam" id="PF20258"/>
    </source>
</evidence>
<comment type="subcellular location">
    <subcellularLocation>
        <location evidence="9">Cytoplasm</location>
    </subcellularLocation>
</comment>
<dbReference type="NCBIfam" id="TIGR00420">
    <property type="entry name" value="trmU"/>
    <property type="match status" value="1"/>
</dbReference>
<evidence type="ECO:0000256" key="3">
    <source>
        <dbReference type="ARBA" id="ARBA00022694"/>
    </source>
</evidence>
<keyword evidence="1 9" id="KW-0820">tRNA-binding</keyword>
<organism evidence="12 13">
    <name type="scientific">Bacillus carboniphilus</name>
    <dbReference type="NCBI Taxonomy" id="86663"/>
    <lineage>
        <taxon>Bacteria</taxon>
        <taxon>Bacillati</taxon>
        <taxon>Bacillota</taxon>
        <taxon>Bacilli</taxon>
        <taxon>Bacillales</taxon>
        <taxon>Bacillaceae</taxon>
        <taxon>Bacillus</taxon>
    </lineage>
</organism>
<keyword evidence="2 9" id="KW-0808">Transferase</keyword>
<dbReference type="HAMAP" id="MF_00144">
    <property type="entry name" value="tRNA_thiouridyl_MnmA"/>
    <property type="match status" value="1"/>
</dbReference>
<evidence type="ECO:0000256" key="4">
    <source>
        <dbReference type="ARBA" id="ARBA00022741"/>
    </source>
</evidence>
<feature type="binding site" evidence="9">
    <location>
        <begin position="13"/>
        <end position="20"/>
    </location>
    <ligand>
        <name>ATP</name>
        <dbReference type="ChEBI" id="CHEBI:30616"/>
    </ligand>
</feature>
<dbReference type="CDD" id="cd01998">
    <property type="entry name" value="MnmA_TRMU-like"/>
    <property type="match status" value="1"/>
</dbReference>
<dbReference type="Pfam" id="PF20259">
    <property type="entry name" value="tRNA_Me_trans_M"/>
    <property type="match status" value="1"/>
</dbReference>
<keyword evidence="6 9" id="KW-0694">RNA-binding</keyword>
<evidence type="ECO:0000313" key="13">
    <source>
        <dbReference type="Proteomes" id="UP001197974"/>
    </source>
</evidence>
<dbReference type="Pfam" id="PF20258">
    <property type="entry name" value="tRNA_Me_trans_C"/>
    <property type="match status" value="1"/>
</dbReference>
<keyword evidence="13" id="KW-1185">Reference proteome</keyword>
<gene>
    <name evidence="9 12" type="primary">mnmA</name>
    <name evidence="12" type="ORF">LC087_08055</name>
</gene>
<keyword evidence="4 9" id="KW-0547">Nucleotide-binding</keyword>
<evidence type="ECO:0000256" key="5">
    <source>
        <dbReference type="ARBA" id="ARBA00022840"/>
    </source>
</evidence>
<dbReference type="PANTHER" id="PTHR11933:SF5">
    <property type="entry name" value="MITOCHONDRIAL TRNA-SPECIFIC 2-THIOURIDYLASE 1"/>
    <property type="match status" value="1"/>
</dbReference>
<keyword evidence="9" id="KW-0963">Cytoplasm</keyword>
<comment type="similarity">
    <text evidence="9">Belongs to the MnmA/TRMU family.</text>
</comment>
<evidence type="ECO:0000256" key="1">
    <source>
        <dbReference type="ARBA" id="ARBA00022555"/>
    </source>
</evidence>
<dbReference type="EMBL" id="CP129013">
    <property type="protein sequence ID" value="WLR44040.1"/>
    <property type="molecule type" value="Genomic_DNA"/>
</dbReference>
<name>A0ABY9K035_9BACI</name>
<evidence type="ECO:0000313" key="12">
    <source>
        <dbReference type="EMBL" id="WLR44040.1"/>
    </source>
</evidence>
<keyword evidence="3 9" id="KW-0819">tRNA processing</keyword>
<reference evidence="12 13" key="1">
    <citation type="submission" date="2023-06" db="EMBL/GenBank/DDBJ databases">
        <title>Five Gram-positive bacteria isolated from mangrove sediments in Shenzhen, Guangdong, China.</title>
        <authorList>
            <person name="Yu S."/>
            <person name="Zheng W."/>
            <person name="Huang Y."/>
        </authorList>
    </citation>
    <scope>NUCLEOTIDE SEQUENCE [LARGE SCALE GENOMIC DNA]</scope>
    <source>
        <strain evidence="12 13">SaN35-3</strain>
    </source>
</reference>
<dbReference type="SUPFAM" id="SSF52402">
    <property type="entry name" value="Adenine nucleotide alpha hydrolases-like"/>
    <property type="match status" value="1"/>
</dbReference>
<dbReference type="InterPro" id="IPR046885">
    <property type="entry name" value="MnmA-like_C"/>
</dbReference>
<feature type="domain" description="tRNA-specific 2-thiouridylase MnmA-like C-terminal" evidence="10">
    <location>
        <begin position="281"/>
        <end position="357"/>
    </location>
</feature>
<dbReference type="InterPro" id="IPR023382">
    <property type="entry name" value="MnmA-like_central_sf"/>
</dbReference>
<feature type="domain" description="tRNA-specific 2-thiouridylase MnmA-like central" evidence="11">
    <location>
        <begin position="208"/>
        <end position="272"/>
    </location>
</feature>
<dbReference type="Gene3D" id="3.40.50.620">
    <property type="entry name" value="HUPs"/>
    <property type="match status" value="1"/>
</dbReference>
<dbReference type="InterPro" id="IPR046884">
    <property type="entry name" value="MnmA-like_central"/>
</dbReference>
<dbReference type="InterPro" id="IPR004506">
    <property type="entry name" value="MnmA-like"/>
</dbReference>
<feature type="site" description="Interaction with tRNA" evidence="9">
    <location>
        <position position="129"/>
    </location>
</feature>
<feature type="active site" description="Cysteine persulfide intermediate" evidence="9">
    <location>
        <position position="200"/>
    </location>
</feature>
<comment type="function">
    <text evidence="9">Catalyzes the 2-thiolation of uridine at the wobble position (U34) of tRNA, leading to the formation of s(2)U34.</text>
</comment>
<feature type="region of interest" description="Interaction with tRNA" evidence="9">
    <location>
        <begin position="308"/>
        <end position="309"/>
    </location>
</feature>
<evidence type="ECO:0000256" key="7">
    <source>
        <dbReference type="ARBA" id="ARBA00023157"/>
    </source>
</evidence>
<dbReference type="PANTHER" id="PTHR11933">
    <property type="entry name" value="TRNA 5-METHYLAMINOMETHYL-2-THIOURIDYLATE -METHYLTRANSFERASE"/>
    <property type="match status" value="1"/>
</dbReference>
<comment type="caution">
    <text evidence="9">Lacks conserved residue(s) required for the propagation of feature annotation.</text>
</comment>
<evidence type="ECO:0000256" key="2">
    <source>
        <dbReference type="ARBA" id="ARBA00022679"/>
    </source>
</evidence>
<proteinExistence type="inferred from homology"/>
<dbReference type="Gene3D" id="2.40.30.10">
    <property type="entry name" value="Translation factors"/>
    <property type="match status" value="1"/>
</dbReference>
<accession>A0ABY9K035</accession>
<feature type="binding site" evidence="9">
    <location>
        <position position="39"/>
    </location>
    <ligand>
        <name>ATP</name>
        <dbReference type="ChEBI" id="CHEBI:30616"/>
    </ligand>
</feature>
<dbReference type="NCBIfam" id="NF001138">
    <property type="entry name" value="PRK00143.1"/>
    <property type="match status" value="1"/>
</dbReference>
<comment type="catalytic activity">
    <reaction evidence="8 9">
        <text>S-sulfanyl-L-cysteinyl-[protein] + uridine(34) in tRNA + AH2 + ATP = 2-thiouridine(34) in tRNA + L-cysteinyl-[protein] + A + AMP + diphosphate + H(+)</text>
        <dbReference type="Rhea" id="RHEA:47032"/>
        <dbReference type="Rhea" id="RHEA-COMP:10131"/>
        <dbReference type="Rhea" id="RHEA-COMP:11726"/>
        <dbReference type="Rhea" id="RHEA-COMP:11727"/>
        <dbReference type="Rhea" id="RHEA-COMP:11728"/>
        <dbReference type="ChEBI" id="CHEBI:13193"/>
        <dbReference type="ChEBI" id="CHEBI:15378"/>
        <dbReference type="ChEBI" id="CHEBI:17499"/>
        <dbReference type="ChEBI" id="CHEBI:29950"/>
        <dbReference type="ChEBI" id="CHEBI:30616"/>
        <dbReference type="ChEBI" id="CHEBI:33019"/>
        <dbReference type="ChEBI" id="CHEBI:61963"/>
        <dbReference type="ChEBI" id="CHEBI:65315"/>
        <dbReference type="ChEBI" id="CHEBI:87170"/>
        <dbReference type="ChEBI" id="CHEBI:456215"/>
        <dbReference type="EC" id="2.8.1.13"/>
    </reaction>
</comment>
<feature type="site" description="Interaction with tRNA" evidence="9">
    <location>
        <position position="341"/>
    </location>
</feature>
<dbReference type="Gene3D" id="2.30.30.280">
    <property type="entry name" value="Adenine nucleotide alpha hydrolases-like domains"/>
    <property type="match status" value="1"/>
</dbReference>
<dbReference type="GO" id="GO:0103016">
    <property type="term" value="F:tRNA-uridine 2-sulfurtransferase activity"/>
    <property type="evidence" value="ECO:0007669"/>
    <property type="project" value="UniProtKB-EC"/>
</dbReference>
<dbReference type="Proteomes" id="UP001197974">
    <property type="component" value="Chromosome"/>
</dbReference>
<dbReference type="EC" id="2.8.1.13" evidence="9"/>
<evidence type="ECO:0000259" key="11">
    <source>
        <dbReference type="Pfam" id="PF20259"/>
    </source>
</evidence>
<feature type="active site" description="Nucleophile" evidence="9">
    <location>
        <position position="104"/>
    </location>
</feature>
<evidence type="ECO:0000256" key="8">
    <source>
        <dbReference type="ARBA" id="ARBA00051542"/>
    </source>
</evidence>
<evidence type="ECO:0000256" key="9">
    <source>
        <dbReference type="HAMAP-Rule" id="MF_00144"/>
    </source>
</evidence>
<keyword evidence="7" id="KW-1015">Disulfide bond</keyword>
<sequence>MVNDNQNIRVVVGMSGGVDSSVAALLLKQQGYDVIGIFMKNWDDTDENGVCTATEDYNDVIKVCNQIGIPYYAVNFEKQYWDKVFTYFLEEYKGGRTPNPDVMCNKEIKFKAFLDHAMTLGADYLATGHYAQVSHENGEARLIRGKDENKDQTYFLNQLSQKQLSKVMFPIGNLNKKDVRKIAEEHNLATATKKDSTGICFIGERNFKEFLSQYLPAQPGVMQTLEGEVKGHHDGLMYYTIGQRHGLGIGGSGDPWFVVGKDLEKNILYVGQGSDNDLLYSDSITAVNINWVSSQKPTEELVCTAKFRYRQSDHNVRVHIVDENTAEVIFEEPIRSITPGQAVVFYDGQYCLGGGTIDEVFKNEKKNMVLIEFYKKPL</sequence>
<protein>
    <recommendedName>
        <fullName evidence="9">tRNA-specific 2-thiouridylase MnmA</fullName>
        <ecNumber evidence="9">2.8.1.13</ecNumber>
    </recommendedName>
</protein>
<feature type="region of interest" description="Interaction with target base in tRNA" evidence="9">
    <location>
        <begin position="99"/>
        <end position="101"/>
    </location>
</feature>
<feature type="binding site" evidence="9">
    <location>
        <position position="128"/>
    </location>
    <ligand>
        <name>ATP</name>
        <dbReference type="ChEBI" id="CHEBI:30616"/>
    </ligand>
</feature>
<feature type="region of interest" description="Interaction with tRNA" evidence="9">
    <location>
        <begin position="150"/>
        <end position="152"/>
    </location>
</feature>
<evidence type="ECO:0000256" key="6">
    <source>
        <dbReference type="ARBA" id="ARBA00022884"/>
    </source>
</evidence>
<keyword evidence="5 9" id="KW-0067">ATP-binding</keyword>
<dbReference type="Pfam" id="PF03054">
    <property type="entry name" value="tRNA_Me_trans"/>
    <property type="match status" value="1"/>
</dbReference>
<dbReference type="InterPro" id="IPR014729">
    <property type="entry name" value="Rossmann-like_a/b/a_fold"/>
</dbReference>